<evidence type="ECO:0000256" key="1">
    <source>
        <dbReference type="ARBA" id="ARBA00004127"/>
    </source>
</evidence>
<feature type="transmembrane region" description="Helical" evidence="7">
    <location>
        <begin position="90"/>
        <end position="110"/>
    </location>
</feature>
<feature type="transmembrane region" description="Helical" evidence="7">
    <location>
        <begin position="458"/>
        <end position="476"/>
    </location>
</feature>
<dbReference type="NCBIfam" id="TIGR01972">
    <property type="entry name" value="NDH_I_M"/>
    <property type="match status" value="1"/>
</dbReference>
<proteinExistence type="inferred from homology"/>
<feature type="transmembrane region" description="Helical" evidence="7">
    <location>
        <begin position="218"/>
        <end position="240"/>
    </location>
</feature>
<name>A0A7V6A5X8_9BACT</name>
<feature type="transmembrane region" description="Helical" evidence="7">
    <location>
        <begin position="140"/>
        <end position="158"/>
    </location>
</feature>
<evidence type="ECO:0000313" key="9">
    <source>
        <dbReference type="EMBL" id="HHS30586.1"/>
    </source>
</evidence>
<dbReference type="Pfam" id="PF00361">
    <property type="entry name" value="Proton_antipo_M"/>
    <property type="match status" value="1"/>
</dbReference>
<keyword evidence="3 6" id="KW-0812">Transmembrane</keyword>
<dbReference type="InterPro" id="IPR001750">
    <property type="entry name" value="ND/Mrp_TM"/>
</dbReference>
<feature type="transmembrane region" description="Helical" evidence="7">
    <location>
        <begin position="338"/>
        <end position="358"/>
    </location>
</feature>
<evidence type="ECO:0000256" key="5">
    <source>
        <dbReference type="ARBA" id="ARBA00023136"/>
    </source>
</evidence>
<protein>
    <submittedName>
        <fullName evidence="9">NADH-quinone oxidoreductase subunit M</fullName>
    </submittedName>
</protein>
<dbReference type="GO" id="GO:0008137">
    <property type="term" value="F:NADH dehydrogenase (ubiquinone) activity"/>
    <property type="evidence" value="ECO:0007669"/>
    <property type="project" value="InterPro"/>
</dbReference>
<reference evidence="9" key="1">
    <citation type="journal article" date="2020" name="mSystems">
        <title>Genome- and Community-Level Interaction Insights into Carbon Utilization and Element Cycling Functions of Hydrothermarchaeota in Hydrothermal Sediment.</title>
        <authorList>
            <person name="Zhou Z."/>
            <person name="Liu Y."/>
            <person name="Xu W."/>
            <person name="Pan J."/>
            <person name="Luo Z.H."/>
            <person name="Li M."/>
        </authorList>
    </citation>
    <scope>NUCLEOTIDE SEQUENCE [LARGE SCALE GENOMIC DNA]</scope>
    <source>
        <strain evidence="9">SpSt-767</strain>
    </source>
</reference>
<dbReference type="AlphaFoldDB" id="A0A7V6A5X8"/>
<feature type="transmembrane region" description="Helical" evidence="7">
    <location>
        <begin position="252"/>
        <end position="272"/>
    </location>
</feature>
<evidence type="ECO:0000256" key="6">
    <source>
        <dbReference type="RuleBase" id="RU000320"/>
    </source>
</evidence>
<dbReference type="GO" id="GO:0048039">
    <property type="term" value="F:ubiquinone binding"/>
    <property type="evidence" value="ECO:0007669"/>
    <property type="project" value="TreeGrafter"/>
</dbReference>
<feature type="transmembrane region" description="Helical" evidence="7">
    <location>
        <begin position="170"/>
        <end position="191"/>
    </location>
</feature>
<dbReference type="GO" id="GO:0016020">
    <property type="term" value="C:membrane"/>
    <property type="evidence" value="ECO:0007669"/>
    <property type="project" value="UniProtKB-SubCell"/>
</dbReference>
<feature type="transmembrane region" description="Helical" evidence="7">
    <location>
        <begin position="117"/>
        <end position="134"/>
    </location>
</feature>
<dbReference type="GO" id="GO:0012505">
    <property type="term" value="C:endomembrane system"/>
    <property type="evidence" value="ECO:0007669"/>
    <property type="project" value="UniProtKB-SubCell"/>
</dbReference>
<dbReference type="GO" id="GO:0042773">
    <property type="term" value="P:ATP synthesis coupled electron transport"/>
    <property type="evidence" value="ECO:0007669"/>
    <property type="project" value="InterPro"/>
</dbReference>
<feature type="transmembrane region" description="Helical" evidence="7">
    <location>
        <begin position="278"/>
        <end position="303"/>
    </location>
</feature>
<evidence type="ECO:0000256" key="3">
    <source>
        <dbReference type="ARBA" id="ARBA00022692"/>
    </source>
</evidence>
<keyword evidence="4 7" id="KW-1133">Transmembrane helix</keyword>
<sequence length="502" mass="54936">MDLHFLLPVIVLLPLAASLTALATGREPSLCRWVSLTLAVVELALVILLFFLNLKPVAGPTGTWLMAVDYPWLPGVGAHFSLGLDGLSLMLIWLTAFVTVICILASWNAITEKVGSFHFFLLFLEGILMGLFLATDLLLFYLVWEFQLVPMFFLIGIWGHAKRLYASIKFMLFTFGGGLFMLLAVVALYILHGRQTGEYTFSLYQLAQTPLSPAVQGWLYAAFLLAFAIKIPLVPVHTWLPDVHTEAPTAGSVVLAGLLLKTGFYALFRFAFPLFPGAAGASMLLLVVLGLTGMFYAGWIALAQTDIKRLVAYSSIGHMGLMVVALGVWNVMTLSGSLLQLVNHGLSTSALFVMVGMLDERLDSRRFSDMGGMWQKMPVFGAFFLFFALSSLGLPGLNNFVGEILILIGAFQVRPVVGILAFVGVLLPVIYLLTMVQKSLFGEARKERRVWDVGPREILILVALALPVLFIGLHPGPILRLFESTLGHLMFQTPLLAQALGG</sequence>
<feature type="transmembrane region" description="Helical" evidence="7">
    <location>
        <begin position="417"/>
        <end position="437"/>
    </location>
</feature>
<feature type="transmembrane region" description="Helical" evidence="7">
    <location>
        <begin position="310"/>
        <end position="332"/>
    </location>
</feature>
<evidence type="ECO:0000256" key="7">
    <source>
        <dbReference type="SAM" id="Phobius"/>
    </source>
</evidence>
<keyword evidence="5 7" id="KW-0472">Membrane</keyword>
<gene>
    <name evidence="9" type="ORF">ENV52_12910</name>
</gene>
<dbReference type="EMBL" id="DTGR01000201">
    <property type="protein sequence ID" value="HHS30586.1"/>
    <property type="molecule type" value="Genomic_DNA"/>
</dbReference>
<dbReference type="PANTHER" id="PTHR43507:SF1">
    <property type="entry name" value="NADH-UBIQUINONE OXIDOREDUCTASE CHAIN 4"/>
    <property type="match status" value="1"/>
</dbReference>
<evidence type="ECO:0000259" key="8">
    <source>
        <dbReference type="Pfam" id="PF00361"/>
    </source>
</evidence>
<evidence type="ECO:0000256" key="2">
    <source>
        <dbReference type="ARBA" id="ARBA00009025"/>
    </source>
</evidence>
<dbReference type="GO" id="GO:0015990">
    <property type="term" value="P:electron transport coupled proton transport"/>
    <property type="evidence" value="ECO:0007669"/>
    <property type="project" value="TreeGrafter"/>
</dbReference>
<dbReference type="InterPro" id="IPR010227">
    <property type="entry name" value="NADH_Q_OxRdtase_chainM/4"/>
</dbReference>
<feature type="domain" description="NADH:quinone oxidoreductase/Mrp antiporter transmembrane" evidence="8">
    <location>
        <begin position="134"/>
        <end position="425"/>
    </location>
</feature>
<dbReference type="PANTHER" id="PTHR43507">
    <property type="entry name" value="NADH-UBIQUINONE OXIDOREDUCTASE CHAIN 4"/>
    <property type="match status" value="1"/>
</dbReference>
<feature type="transmembrane region" description="Helical" evidence="7">
    <location>
        <begin position="33"/>
        <end position="52"/>
    </location>
</feature>
<evidence type="ECO:0000256" key="4">
    <source>
        <dbReference type="ARBA" id="ARBA00022989"/>
    </source>
</evidence>
<comment type="subcellular location">
    <subcellularLocation>
        <location evidence="1">Endomembrane system</location>
        <topology evidence="1">Multi-pass membrane protein</topology>
    </subcellularLocation>
    <subcellularLocation>
        <location evidence="6">Membrane</location>
        <topology evidence="6">Multi-pass membrane protein</topology>
    </subcellularLocation>
</comment>
<dbReference type="InterPro" id="IPR003918">
    <property type="entry name" value="NADH_UbQ_OxRdtase"/>
</dbReference>
<comment type="caution">
    <text evidence="9">The sequence shown here is derived from an EMBL/GenBank/DDBJ whole genome shotgun (WGS) entry which is preliminary data.</text>
</comment>
<dbReference type="PRINTS" id="PR01437">
    <property type="entry name" value="NUOXDRDTASE4"/>
</dbReference>
<dbReference type="GO" id="GO:0003954">
    <property type="term" value="F:NADH dehydrogenase activity"/>
    <property type="evidence" value="ECO:0007669"/>
    <property type="project" value="TreeGrafter"/>
</dbReference>
<accession>A0A7V6A5X8</accession>
<organism evidence="9">
    <name type="scientific">Desulfobacca acetoxidans</name>
    <dbReference type="NCBI Taxonomy" id="60893"/>
    <lineage>
        <taxon>Bacteria</taxon>
        <taxon>Pseudomonadati</taxon>
        <taxon>Thermodesulfobacteriota</taxon>
        <taxon>Desulfobaccia</taxon>
        <taxon>Desulfobaccales</taxon>
        <taxon>Desulfobaccaceae</taxon>
        <taxon>Desulfobacca</taxon>
    </lineage>
</organism>
<feature type="transmembrane region" description="Helical" evidence="7">
    <location>
        <begin position="379"/>
        <end position="397"/>
    </location>
</feature>
<comment type="similarity">
    <text evidence="2">Belongs to the complex I subunit 4 family.</text>
</comment>